<dbReference type="GO" id="GO:0032787">
    <property type="term" value="P:monocarboxylic acid metabolic process"/>
    <property type="evidence" value="ECO:0007669"/>
    <property type="project" value="UniProtKB-ARBA"/>
</dbReference>
<dbReference type="InterPro" id="IPR002347">
    <property type="entry name" value="SDR_fam"/>
</dbReference>
<proteinExistence type="inferred from homology"/>
<name>A0A2N6CTW4_9GAMM</name>
<dbReference type="PRINTS" id="PR00081">
    <property type="entry name" value="GDHRDH"/>
</dbReference>
<evidence type="ECO:0000313" key="3">
    <source>
        <dbReference type="Proteomes" id="UP000235015"/>
    </source>
</evidence>
<gene>
    <name evidence="2" type="ORF">C0630_14190</name>
</gene>
<comment type="caution">
    <text evidence="2">The sequence shown here is derived from an EMBL/GenBank/DDBJ whole genome shotgun (WGS) entry which is preliminary data.</text>
</comment>
<evidence type="ECO:0000313" key="2">
    <source>
        <dbReference type="EMBL" id="PLX60597.1"/>
    </source>
</evidence>
<dbReference type="FunFam" id="3.40.50.720:FF:000084">
    <property type="entry name" value="Short-chain dehydrogenase reductase"/>
    <property type="match status" value="1"/>
</dbReference>
<organism evidence="2 3">
    <name type="scientific">Sedimenticola selenatireducens</name>
    <dbReference type="NCBI Taxonomy" id="191960"/>
    <lineage>
        <taxon>Bacteria</taxon>
        <taxon>Pseudomonadati</taxon>
        <taxon>Pseudomonadota</taxon>
        <taxon>Gammaproteobacteria</taxon>
        <taxon>Chromatiales</taxon>
        <taxon>Sedimenticolaceae</taxon>
        <taxon>Sedimenticola</taxon>
    </lineage>
</organism>
<dbReference type="PANTHER" id="PTHR42879">
    <property type="entry name" value="3-OXOACYL-(ACYL-CARRIER-PROTEIN) REDUCTASE"/>
    <property type="match status" value="1"/>
</dbReference>
<dbReference type="Pfam" id="PF13561">
    <property type="entry name" value="adh_short_C2"/>
    <property type="match status" value="1"/>
</dbReference>
<dbReference type="NCBIfam" id="NF005559">
    <property type="entry name" value="PRK07231.1"/>
    <property type="match status" value="1"/>
</dbReference>
<protein>
    <submittedName>
        <fullName evidence="2">3-oxoacyl-ACP reductase</fullName>
    </submittedName>
</protein>
<dbReference type="InterPro" id="IPR020904">
    <property type="entry name" value="Sc_DH/Rdtase_CS"/>
</dbReference>
<dbReference type="AlphaFoldDB" id="A0A2N6CTW4"/>
<dbReference type="Gene3D" id="3.40.50.720">
    <property type="entry name" value="NAD(P)-binding Rossmann-like Domain"/>
    <property type="match status" value="1"/>
</dbReference>
<dbReference type="PANTHER" id="PTHR42879:SF2">
    <property type="entry name" value="3-OXOACYL-[ACYL-CARRIER-PROTEIN] REDUCTASE FABG"/>
    <property type="match status" value="1"/>
</dbReference>
<accession>A0A2N6CTW4</accession>
<reference evidence="2 3" key="1">
    <citation type="submission" date="2017-11" db="EMBL/GenBank/DDBJ databases">
        <title>Genome-resolved metagenomics identifies genetic mobility, metabolic interactions, and unexpected diversity in perchlorate-reducing communities.</title>
        <authorList>
            <person name="Barnum T.P."/>
            <person name="Figueroa I.A."/>
            <person name="Carlstrom C.I."/>
            <person name="Lucas L.N."/>
            <person name="Engelbrektson A.L."/>
            <person name="Coates J.D."/>
        </authorList>
    </citation>
    <scope>NUCLEOTIDE SEQUENCE [LARGE SCALE GENOMIC DNA]</scope>
    <source>
        <strain evidence="2">BM301</strain>
    </source>
</reference>
<dbReference type="STRING" id="1111735.GCA_000428045_02176"/>
<dbReference type="InterPro" id="IPR036291">
    <property type="entry name" value="NAD(P)-bd_dom_sf"/>
</dbReference>
<dbReference type="PRINTS" id="PR00080">
    <property type="entry name" value="SDRFAMILY"/>
</dbReference>
<dbReference type="PROSITE" id="PS00061">
    <property type="entry name" value="ADH_SHORT"/>
    <property type="match status" value="1"/>
</dbReference>
<evidence type="ECO:0000256" key="1">
    <source>
        <dbReference type="ARBA" id="ARBA00006484"/>
    </source>
</evidence>
<dbReference type="Proteomes" id="UP000235015">
    <property type="component" value="Unassembled WGS sequence"/>
</dbReference>
<dbReference type="RefSeq" id="WP_029132324.1">
    <property type="nucleotide sequence ID" value="NZ_CAXXYC010000004.1"/>
</dbReference>
<dbReference type="CDD" id="cd05233">
    <property type="entry name" value="SDR_c"/>
    <property type="match status" value="1"/>
</dbReference>
<dbReference type="InterPro" id="IPR050259">
    <property type="entry name" value="SDR"/>
</dbReference>
<comment type="similarity">
    <text evidence="1">Belongs to the short-chain dehydrogenases/reductases (SDR) family.</text>
</comment>
<dbReference type="EMBL" id="PKUN01000023">
    <property type="protein sequence ID" value="PLX60597.1"/>
    <property type="molecule type" value="Genomic_DNA"/>
</dbReference>
<sequence length="248" mass="26292">MHIDGKTAVVTGAASGIGFATAQALAKAGAHVFLGDINEDDGLTAAEKIRADGGSAEFLRMDVTDPDSIESFKQAAYKSKGHVDIVVNVAGWGKIEPFVKNTPDFWRKVVDLNFMAPIMVTRAFLDQMIERNEGKIVVIASDAGRVGSMGETVYSGAKGGAIAFVKSLAREVARHNINVNAVCPGPTDTPLLRAVPEKHQEAFVRATPMRRLGKPSELADAVLFFSSDRASFVTGQVLSVSGGLTMAD</sequence>
<dbReference type="SUPFAM" id="SSF51735">
    <property type="entry name" value="NAD(P)-binding Rossmann-fold domains"/>
    <property type="match status" value="1"/>
</dbReference>